<dbReference type="InterPro" id="IPR058591">
    <property type="entry name" value="Gtf3_N"/>
</dbReference>
<evidence type="ECO:0008006" key="6">
    <source>
        <dbReference type="Google" id="ProtNLM"/>
    </source>
</evidence>
<dbReference type="STRING" id="1423725.FC19_GL000419"/>
<dbReference type="PIRSF" id="PIRSF007023">
    <property type="entry name" value="UDP-Galf_transf"/>
    <property type="match status" value="1"/>
</dbReference>
<proteinExistence type="predicted"/>
<dbReference type="PATRIC" id="fig|1423725.3.peg.431"/>
<sequence>MTEDFVISTIERSDNDAGPKAQHDIIKFLSQSGYQVIKTRLPQKRIDKVHYTLGTLPDIFKGKTMDTVVFQYPIYSLFLTKRIIKTIKKYTSAKIILVIHDVESLRLFHSDERLVRKELNIFNMSEVNGLIAHNKAMKNWLEEKGITKKIVELEIFDYDNPQPFRIQNTYNRSVCFAGNLAKAGFLEKLDVQNEFVVFGPNNKLQMHEGMRYGGQYPPDELPAHLQQNYGLVWDGSSLDKCDGKFGEYLRYNAPHKTSLYLSSGIPVIVWKQAAIADFVIKNNVGIVIDDLSHLDDLLENISENDFHNMKTNAVIVGKRMRSGYYIRHAVEELMEN</sequence>
<comment type="caution">
    <text evidence="4">The sequence shown here is derived from an EMBL/GenBank/DDBJ whole genome shotgun (WGS) entry which is preliminary data.</text>
</comment>
<feature type="domain" description="Glucosyltransferase 3-like N-terminal" evidence="2">
    <location>
        <begin position="6"/>
        <end position="155"/>
    </location>
</feature>
<feature type="domain" description="Glucosyltransferase 3-like C-terminal" evidence="3">
    <location>
        <begin position="174"/>
        <end position="332"/>
    </location>
</feature>
<dbReference type="EMBL" id="AYZD01000011">
    <property type="protein sequence ID" value="KRM96892.1"/>
    <property type="molecule type" value="Genomic_DNA"/>
</dbReference>
<dbReference type="Proteomes" id="UP000051015">
    <property type="component" value="Unassembled WGS sequence"/>
</dbReference>
<evidence type="ECO:0000313" key="4">
    <source>
        <dbReference type="EMBL" id="KRM96892.1"/>
    </source>
</evidence>
<name>A0A0R2D976_9LACO</name>
<evidence type="ECO:0000259" key="2">
    <source>
        <dbReference type="Pfam" id="PF26334"/>
    </source>
</evidence>
<dbReference type="Pfam" id="PF26337">
    <property type="entry name" value="Gtf3_C"/>
    <property type="match status" value="1"/>
</dbReference>
<protein>
    <recommendedName>
        <fullName evidence="6">Beta-1,6-galactofuranosyltransferase</fullName>
    </recommendedName>
</protein>
<dbReference type="Gene3D" id="3.40.50.2000">
    <property type="entry name" value="Glycogen Phosphorylase B"/>
    <property type="match status" value="2"/>
</dbReference>
<dbReference type="InterPro" id="IPR058592">
    <property type="entry name" value="Gtf3_C"/>
</dbReference>
<reference evidence="4 5" key="1">
    <citation type="journal article" date="2015" name="Genome Announc.">
        <title>Expanding the biotechnology potential of lactobacilli through comparative genomics of 213 strains and associated genera.</title>
        <authorList>
            <person name="Sun Z."/>
            <person name="Harris H.M."/>
            <person name="McCann A."/>
            <person name="Guo C."/>
            <person name="Argimon S."/>
            <person name="Zhang W."/>
            <person name="Yang X."/>
            <person name="Jeffery I.B."/>
            <person name="Cooney J.C."/>
            <person name="Kagawa T.F."/>
            <person name="Liu W."/>
            <person name="Song Y."/>
            <person name="Salvetti E."/>
            <person name="Wrobel A."/>
            <person name="Rasinkangas P."/>
            <person name="Parkhill J."/>
            <person name="Rea M.C."/>
            <person name="O'Sullivan O."/>
            <person name="Ritari J."/>
            <person name="Douillard F.P."/>
            <person name="Paul Ross R."/>
            <person name="Yang R."/>
            <person name="Briner A.E."/>
            <person name="Felis G.E."/>
            <person name="de Vos W.M."/>
            <person name="Barrangou R."/>
            <person name="Klaenhammer T.R."/>
            <person name="Caufield P.W."/>
            <person name="Cui Y."/>
            <person name="Zhang H."/>
            <person name="O'Toole P.W."/>
        </authorList>
    </citation>
    <scope>NUCLEOTIDE SEQUENCE [LARGE SCALE GENOMIC DNA]</scope>
    <source>
        <strain evidence="4 5">DSM 21051</strain>
    </source>
</reference>
<dbReference type="OrthoDB" id="9790931at2"/>
<dbReference type="AlphaFoldDB" id="A0A0R2D976"/>
<dbReference type="Pfam" id="PF26334">
    <property type="entry name" value="Gtf3_N"/>
    <property type="match status" value="1"/>
</dbReference>
<keyword evidence="1" id="KW-0808">Transferase</keyword>
<evidence type="ECO:0000313" key="5">
    <source>
        <dbReference type="Proteomes" id="UP000051015"/>
    </source>
</evidence>
<keyword evidence="5" id="KW-1185">Reference proteome</keyword>
<dbReference type="RefSeq" id="WP_057875468.1">
    <property type="nucleotide sequence ID" value="NZ_AYZD01000011.1"/>
</dbReference>
<organism evidence="4 5">
    <name type="scientific">Liquorilactobacillus aquaticus DSM 21051</name>
    <dbReference type="NCBI Taxonomy" id="1423725"/>
    <lineage>
        <taxon>Bacteria</taxon>
        <taxon>Bacillati</taxon>
        <taxon>Bacillota</taxon>
        <taxon>Bacilli</taxon>
        <taxon>Lactobacillales</taxon>
        <taxon>Lactobacillaceae</taxon>
        <taxon>Liquorilactobacillus</taxon>
    </lineage>
</organism>
<accession>A0A0R2D976</accession>
<gene>
    <name evidence="4" type="ORF">FC19_GL000419</name>
</gene>
<evidence type="ECO:0000256" key="1">
    <source>
        <dbReference type="ARBA" id="ARBA00022679"/>
    </source>
</evidence>
<evidence type="ECO:0000259" key="3">
    <source>
        <dbReference type="Pfam" id="PF26337"/>
    </source>
</evidence>